<evidence type="ECO:0000313" key="3">
    <source>
        <dbReference type="Proteomes" id="UP001324993"/>
    </source>
</evidence>
<protein>
    <submittedName>
        <fullName evidence="2">PA14 domain-containing protein</fullName>
    </submittedName>
</protein>
<dbReference type="InterPro" id="IPR037524">
    <property type="entry name" value="PA14/GLEYA"/>
</dbReference>
<reference evidence="2 3" key="1">
    <citation type="submission" date="2023-11" db="EMBL/GenBank/DDBJ databases">
        <title>Coraliomargarita sp. nov., isolated from marine algae.</title>
        <authorList>
            <person name="Lee J.K."/>
            <person name="Baek J.H."/>
            <person name="Kim J.M."/>
            <person name="Choi D.G."/>
            <person name="Jeon C.O."/>
        </authorList>
    </citation>
    <scope>NUCLEOTIDE SEQUENCE [LARGE SCALE GENOMIC DNA]</scope>
    <source>
        <strain evidence="2 3">J2-16</strain>
    </source>
</reference>
<dbReference type="RefSeq" id="WP_319832706.1">
    <property type="nucleotide sequence ID" value="NZ_CP138858.1"/>
</dbReference>
<keyword evidence="3" id="KW-1185">Reference proteome</keyword>
<feature type="domain" description="PA14" evidence="1">
    <location>
        <begin position="139"/>
        <end position="296"/>
    </location>
</feature>
<dbReference type="SUPFAM" id="SSF56988">
    <property type="entry name" value="Anthrax protective antigen"/>
    <property type="match status" value="1"/>
</dbReference>
<name>A0ABZ0RLF2_9BACT</name>
<evidence type="ECO:0000313" key="2">
    <source>
        <dbReference type="EMBL" id="WPJ95830.1"/>
    </source>
</evidence>
<gene>
    <name evidence="2" type="ORF">SH580_20645</name>
</gene>
<dbReference type="Proteomes" id="UP001324993">
    <property type="component" value="Chromosome"/>
</dbReference>
<proteinExistence type="predicted"/>
<organism evidence="2 3">
    <name type="scientific">Coraliomargarita algicola</name>
    <dbReference type="NCBI Taxonomy" id="3092156"/>
    <lineage>
        <taxon>Bacteria</taxon>
        <taxon>Pseudomonadati</taxon>
        <taxon>Verrucomicrobiota</taxon>
        <taxon>Opitutia</taxon>
        <taxon>Puniceicoccales</taxon>
        <taxon>Coraliomargaritaceae</taxon>
        <taxon>Coraliomargarita</taxon>
    </lineage>
</organism>
<evidence type="ECO:0000259" key="1">
    <source>
        <dbReference type="PROSITE" id="PS51820"/>
    </source>
</evidence>
<dbReference type="EMBL" id="CP138858">
    <property type="protein sequence ID" value="WPJ95830.1"/>
    <property type="molecule type" value="Genomic_DNA"/>
</dbReference>
<dbReference type="PROSITE" id="PS51820">
    <property type="entry name" value="PA14"/>
    <property type="match status" value="1"/>
</dbReference>
<accession>A0ABZ0RLF2</accession>
<sequence length="296" mass="33194">MKVIFISIVLHIVAAFVAGIITVANVVIKEDTRFEEVPAIEEIEIPKEQKVTIVPNPPKAQPMNHLKMRPVTDISVASIDVDLPSMDQSFTVSAALGSTGGGRLNLGAGLGMNINQFPDIIGFGTTKKMAYAWEGTVYLFKPKKINRILDEKEKIGGLKDGRRQSSKIYNHVLNLPTQNFSEGFPGVTDQFEWFAVDFEVKLFWPAKLAGEYEFRLASDDGSVLFIDRELVVNNDGNHAMATETGTFKLDQGLHRFQLVYYQGPATKLGLVLEYREVGSEEWQLFDLKEYIQYQID</sequence>
<dbReference type="InterPro" id="IPR011658">
    <property type="entry name" value="PA14_dom"/>
</dbReference>
<dbReference type="Pfam" id="PF07691">
    <property type="entry name" value="PA14"/>
    <property type="match status" value="1"/>
</dbReference>